<dbReference type="KEGG" id="vg:16511581"/>
<dbReference type="RefSeq" id="YP_008318427.1">
    <property type="nucleotide sequence ID" value="NC_021856.1"/>
</dbReference>
<protein>
    <submittedName>
        <fullName evidence="1">Uncharacterized protein</fullName>
    </submittedName>
</protein>
<sequence length="102" mass="11960">MAKKKQNLADQISEWDKVIQKQFDDRRERDQLLEPSRPAIPRIVNSAQALGRMAHYIQMTSDMAHEGLLAADKSQRIIDNQIKHMTNEMTYLSMFLKKEDEE</sequence>
<dbReference type="OrthoDB" id="32639at10239"/>
<dbReference type="Proteomes" id="UP000014701">
    <property type="component" value="Segment"/>
</dbReference>
<reference evidence="1 2" key="1">
    <citation type="submission" date="2013-02" db="EMBL/GenBank/DDBJ databases">
        <title>phiNIT1 genome sequensing.</title>
        <authorList>
            <person name="Ozaki T."/>
            <person name="Kaneko J."/>
        </authorList>
    </citation>
    <scope>NUCLEOTIDE SEQUENCE [LARGE SCALE GENOMIC DNA]</scope>
    <source>
        <strain evidence="1">PhiNIT1</strain>
    </source>
</reference>
<accession>S6B1P9</accession>
<keyword evidence="2" id="KW-1185">Reference proteome</keyword>
<gene>
    <name evidence="1" type="primary">orf102b</name>
</gene>
<proteinExistence type="predicted"/>
<evidence type="ECO:0000313" key="2">
    <source>
        <dbReference type="Proteomes" id="UP000014701"/>
    </source>
</evidence>
<name>S6B1P9_9CAUD</name>
<dbReference type="GeneID" id="16511581"/>
<evidence type="ECO:0000313" key="1">
    <source>
        <dbReference type="EMBL" id="BAN59659.1"/>
    </source>
</evidence>
<dbReference type="EMBL" id="AP013029">
    <property type="protein sequence ID" value="BAN59659.1"/>
    <property type="molecule type" value="Genomic_DNA"/>
</dbReference>
<organism evidence="1 2">
    <name type="scientific">Bacillus phage phiNIT1</name>
    <dbReference type="NCBI Taxonomy" id="207656"/>
    <lineage>
        <taxon>Viruses</taxon>
        <taxon>Duplodnaviria</taxon>
        <taxon>Heunggongvirae</taxon>
        <taxon>Uroviricota</taxon>
        <taxon>Caudoviricetes</taxon>
        <taxon>Herelleviridae</taxon>
        <taxon>Bastillevirinae</taxon>
        <taxon>Nitunavirus</taxon>
        <taxon>Nitunavirus NIT1</taxon>
    </lineage>
</organism>